<keyword evidence="1" id="KW-0805">Transcription regulation</keyword>
<dbReference type="OrthoDB" id="9815654at2"/>
<dbReference type="SMART" id="SM00345">
    <property type="entry name" value="HTH_GNTR"/>
    <property type="match status" value="1"/>
</dbReference>
<sequence length="221" mass="24134">MMNIHANQRQAKLPAHEVVYRKLRARVLFGEMAPGEAVTIQGIAEALGAGITPVREAIRRLIAESALVFQDNRRVIVPELNAGAIDELVTGRTALEPELARRATLGLDQGVIAKLETVDALLDKAIARGDVRGYLEHNYRFHDTLYAQAEAPILRSLVDGLWLRFGPSLRVVCGRSGTLNLPDRHKELIAALSRADAEAAADAVRYDIQEGMSQVRAALDG</sequence>
<dbReference type="SMART" id="SM00895">
    <property type="entry name" value="FCD"/>
    <property type="match status" value="1"/>
</dbReference>
<dbReference type="Pfam" id="PF00392">
    <property type="entry name" value="GntR"/>
    <property type="match status" value="1"/>
</dbReference>
<dbReference type="PANTHER" id="PTHR43537">
    <property type="entry name" value="TRANSCRIPTIONAL REGULATOR, GNTR FAMILY"/>
    <property type="match status" value="1"/>
</dbReference>
<keyword evidence="6" id="KW-1185">Reference proteome</keyword>
<dbReference type="InterPro" id="IPR036390">
    <property type="entry name" value="WH_DNA-bd_sf"/>
</dbReference>
<evidence type="ECO:0000256" key="3">
    <source>
        <dbReference type="ARBA" id="ARBA00023163"/>
    </source>
</evidence>
<reference evidence="5 6" key="1">
    <citation type="submission" date="2019-03" db="EMBL/GenBank/DDBJ databases">
        <title>Genomic Encyclopedia of Type Strains, Phase IV (KMG-IV): sequencing the most valuable type-strain genomes for metagenomic binning, comparative biology and taxonomic classification.</title>
        <authorList>
            <person name="Goeker M."/>
        </authorList>
    </citation>
    <scope>NUCLEOTIDE SEQUENCE [LARGE SCALE GENOMIC DNA]</scope>
    <source>
        <strain evidence="5 6">DSM 104836</strain>
    </source>
</reference>
<protein>
    <submittedName>
        <fullName evidence="5">DNA-binding GntR family transcriptional regulator</fullName>
    </submittedName>
</protein>
<dbReference type="Pfam" id="PF07729">
    <property type="entry name" value="FCD"/>
    <property type="match status" value="1"/>
</dbReference>
<dbReference type="SUPFAM" id="SSF48008">
    <property type="entry name" value="GntR ligand-binding domain-like"/>
    <property type="match status" value="1"/>
</dbReference>
<dbReference type="Gene3D" id="1.20.120.530">
    <property type="entry name" value="GntR ligand-binding domain-like"/>
    <property type="match status" value="1"/>
</dbReference>
<feature type="domain" description="HTH gntR-type" evidence="4">
    <location>
        <begin position="13"/>
        <end position="80"/>
    </location>
</feature>
<dbReference type="PANTHER" id="PTHR43537:SF39">
    <property type="entry name" value="HTH-TYPE TRANSCRIPTIONAL REGULATOR MCBR"/>
    <property type="match status" value="1"/>
</dbReference>
<dbReference type="EMBL" id="SLZU01000004">
    <property type="protein sequence ID" value="TCS65357.1"/>
    <property type="molecule type" value="Genomic_DNA"/>
</dbReference>
<dbReference type="PROSITE" id="PS50949">
    <property type="entry name" value="HTH_GNTR"/>
    <property type="match status" value="1"/>
</dbReference>
<dbReference type="InterPro" id="IPR008920">
    <property type="entry name" value="TF_FadR/GntR_C"/>
</dbReference>
<evidence type="ECO:0000313" key="5">
    <source>
        <dbReference type="EMBL" id="TCS65357.1"/>
    </source>
</evidence>
<dbReference type="Gene3D" id="1.10.10.10">
    <property type="entry name" value="Winged helix-like DNA-binding domain superfamily/Winged helix DNA-binding domain"/>
    <property type="match status" value="1"/>
</dbReference>
<comment type="caution">
    <text evidence="5">The sequence shown here is derived from an EMBL/GenBank/DDBJ whole genome shotgun (WGS) entry which is preliminary data.</text>
</comment>
<evidence type="ECO:0000259" key="4">
    <source>
        <dbReference type="PROSITE" id="PS50949"/>
    </source>
</evidence>
<gene>
    <name evidence="5" type="ORF">EDD52_104143</name>
</gene>
<proteinExistence type="predicted"/>
<dbReference type="GO" id="GO:0003677">
    <property type="term" value="F:DNA binding"/>
    <property type="evidence" value="ECO:0007669"/>
    <property type="project" value="UniProtKB-KW"/>
</dbReference>
<dbReference type="RefSeq" id="WP_132243990.1">
    <property type="nucleotide sequence ID" value="NZ_SLZU01000004.1"/>
</dbReference>
<dbReference type="GO" id="GO:0003700">
    <property type="term" value="F:DNA-binding transcription factor activity"/>
    <property type="evidence" value="ECO:0007669"/>
    <property type="project" value="InterPro"/>
</dbReference>
<evidence type="ECO:0000256" key="2">
    <source>
        <dbReference type="ARBA" id="ARBA00023125"/>
    </source>
</evidence>
<keyword evidence="3" id="KW-0804">Transcription</keyword>
<dbReference type="InterPro" id="IPR000524">
    <property type="entry name" value="Tscrpt_reg_HTH_GntR"/>
</dbReference>
<accession>A0A4R3JHB8</accession>
<name>A0A4R3JHB8_9RHOB</name>
<evidence type="ECO:0000256" key="1">
    <source>
        <dbReference type="ARBA" id="ARBA00023015"/>
    </source>
</evidence>
<evidence type="ECO:0000313" key="6">
    <source>
        <dbReference type="Proteomes" id="UP000295696"/>
    </source>
</evidence>
<keyword evidence="2 5" id="KW-0238">DNA-binding</keyword>
<dbReference type="AlphaFoldDB" id="A0A4R3JHB8"/>
<dbReference type="InterPro" id="IPR011711">
    <property type="entry name" value="GntR_C"/>
</dbReference>
<dbReference type="SUPFAM" id="SSF46785">
    <property type="entry name" value="Winged helix' DNA-binding domain"/>
    <property type="match status" value="1"/>
</dbReference>
<dbReference type="Proteomes" id="UP000295696">
    <property type="component" value="Unassembled WGS sequence"/>
</dbReference>
<dbReference type="InterPro" id="IPR036388">
    <property type="entry name" value="WH-like_DNA-bd_sf"/>
</dbReference>
<organism evidence="5 6">
    <name type="scientific">Primorskyibacter sedentarius</name>
    <dbReference type="NCBI Taxonomy" id="745311"/>
    <lineage>
        <taxon>Bacteria</taxon>
        <taxon>Pseudomonadati</taxon>
        <taxon>Pseudomonadota</taxon>
        <taxon>Alphaproteobacteria</taxon>
        <taxon>Rhodobacterales</taxon>
        <taxon>Roseobacteraceae</taxon>
        <taxon>Primorskyibacter</taxon>
    </lineage>
</organism>